<evidence type="ECO:0000256" key="2">
    <source>
        <dbReference type="ARBA" id="ARBA00010231"/>
    </source>
</evidence>
<feature type="domain" description="Alpha-D-phosphohexomutase alpha/beta/alpha" evidence="10">
    <location>
        <begin position="152"/>
        <end position="252"/>
    </location>
</feature>
<comment type="similarity">
    <text evidence="2 7">Belongs to the phosphohexose mutase family.</text>
</comment>
<dbReference type="GO" id="GO:0004615">
    <property type="term" value="F:phosphomannomutase activity"/>
    <property type="evidence" value="ECO:0007669"/>
    <property type="project" value="TreeGrafter"/>
</dbReference>
<evidence type="ECO:0000259" key="11">
    <source>
        <dbReference type="Pfam" id="PF02880"/>
    </source>
</evidence>
<evidence type="ECO:0000256" key="5">
    <source>
        <dbReference type="ARBA" id="ARBA00022842"/>
    </source>
</evidence>
<dbReference type="EMBL" id="BA000011">
    <property type="protein sequence ID" value="BAB59761.1"/>
    <property type="molecule type" value="Genomic_DNA"/>
</dbReference>
<dbReference type="InterPro" id="IPR050060">
    <property type="entry name" value="Phosphoglucosamine_mutase"/>
</dbReference>
<evidence type="ECO:0000259" key="9">
    <source>
        <dbReference type="Pfam" id="PF02878"/>
    </source>
</evidence>
<dbReference type="InterPro" id="IPR036900">
    <property type="entry name" value="A-D-PHexomutase_C_sf"/>
</dbReference>
<evidence type="ECO:0000256" key="6">
    <source>
        <dbReference type="ARBA" id="ARBA00023235"/>
    </source>
</evidence>
<evidence type="ECO:0000256" key="4">
    <source>
        <dbReference type="ARBA" id="ARBA00022723"/>
    </source>
</evidence>
<dbReference type="InterPro" id="IPR005846">
    <property type="entry name" value="A-D-PHexomutase_a/b/a-III"/>
</dbReference>
<name>Q97B40_THEVO</name>
<organism evidence="12 13">
    <name type="scientific">Thermoplasma volcanium (strain ATCC 51530 / DSM 4299 / JCM 9571 / NBRC 15438 / GSS1)</name>
    <dbReference type="NCBI Taxonomy" id="273116"/>
    <lineage>
        <taxon>Archaea</taxon>
        <taxon>Methanobacteriati</taxon>
        <taxon>Thermoplasmatota</taxon>
        <taxon>Thermoplasmata</taxon>
        <taxon>Thermoplasmatales</taxon>
        <taxon>Thermoplasmataceae</taxon>
        <taxon>Thermoplasma</taxon>
    </lineage>
</organism>
<dbReference type="PhylomeDB" id="Q97B40"/>
<comment type="cofactor">
    <cofactor evidence="1">
        <name>Mg(2+)</name>
        <dbReference type="ChEBI" id="CHEBI:18420"/>
    </cofactor>
</comment>
<dbReference type="eggNOG" id="arCOG00767">
    <property type="taxonomic scope" value="Archaea"/>
</dbReference>
<dbReference type="PANTHER" id="PTHR42946:SF1">
    <property type="entry name" value="PHOSPHOGLUCOMUTASE (ALPHA-D-GLUCOSE-1,6-BISPHOSPHATE-DEPENDENT)"/>
    <property type="match status" value="1"/>
</dbReference>
<dbReference type="Gene3D" id="3.30.310.50">
    <property type="entry name" value="Alpha-D-phosphohexomutase, C-terminal domain"/>
    <property type="match status" value="1"/>
</dbReference>
<reference evidence="12 13" key="2">
    <citation type="journal article" date="2000" name="Proc. Natl. Acad. Sci. U.S.A.">
        <title>Archaeal adaptation to higher temperatures revealed by genomic sequence of Thermoplasma volcanium.</title>
        <authorList>
            <person name="Kawashima T."/>
            <person name="Amano N."/>
            <person name="Koike H."/>
            <person name="Makino S."/>
            <person name="Higuchi S."/>
            <person name="Kawashima-Ohya Y."/>
            <person name="Watanabe K."/>
            <person name="Yamazaki M."/>
            <person name="Kanehori K."/>
            <person name="Kawamoto T."/>
            <person name="Nunoshiba T."/>
            <person name="Yamamoto Y."/>
            <person name="Aramaki H."/>
            <person name="Makino K."/>
            <person name="Suzuki M."/>
        </authorList>
    </citation>
    <scope>NUCLEOTIDE SEQUENCE [LARGE SCALE GENOMIC DNA]</scope>
    <source>
        <strain evidence="13">ATCC 51530 / DSM 4299 / JCM 9571 / NBRC 15438 / GSS1</strain>
    </source>
</reference>
<dbReference type="CDD" id="cd03087">
    <property type="entry name" value="PGM_like1"/>
    <property type="match status" value="1"/>
</dbReference>
<evidence type="ECO:0000313" key="13">
    <source>
        <dbReference type="Proteomes" id="UP000001017"/>
    </source>
</evidence>
<dbReference type="Pfam" id="PF00408">
    <property type="entry name" value="PGM_PMM_IV"/>
    <property type="match status" value="1"/>
</dbReference>
<dbReference type="SUPFAM" id="SSF55957">
    <property type="entry name" value="Phosphoglucomutase, C-terminal domain"/>
    <property type="match status" value="1"/>
</dbReference>
<dbReference type="PRINTS" id="PR00509">
    <property type="entry name" value="PGMPMM"/>
</dbReference>
<dbReference type="STRING" id="273116.gene:9381407"/>
<dbReference type="FunFam" id="3.40.120.10:FF:000001">
    <property type="entry name" value="Phosphoglucosamine mutase"/>
    <property type="match status" value="1"/>
</dbReference>
<accession>Q97B40</accession>
<dbReference type="PaxDb" id="273116-14324835"/>
<evidence type="ECO:0000259" key="10">
    <source>
        <dbReference type="Pfam" id="PF02879"/>
    </source>
</evidence>
<dbReference type="Proteomes" id="UP000001017">
    <property type="component" value="Chromosome"/>
</dbReference>
<dbReference type="PROSITE" id="PS00710">
    <property type="entry name" value="PGM_PMM"/>
    <property type="match status" value="1"/>
</dbReference>
<dbReference type="RefSeq" id="WP_010916878.1">
    <property type="nucleotide sequence ID" value="NC_002689.2"/>
</dbReference>
<dbReference type="InterPro" id="IPR005845">
    <property type="entry name" value="A-D-PHexomutase_a/b/a-II"/>
</dbReference>
<feature type="domain" description="Alpha-D-phosphohexomutase alpha/beta/alpha" evidence="9">
    <location>
        <begin position="5"/>
        <end position="131"/>
    </location>
</feature>
<keyword evidence="5 7" id="KW-0460">Magnesium</keyword>
<dbReference type="GeneID" id="1441726"/>
<keyword evidence="4 7" id="KW-0479">Metal-binding</keyword>
<dbReference type="OrthoDB" id="10363at2157"/>
<evidence type="ECO:0000313" key="12">
    <source>
        <dbReference type="EMBL" id="BAB59761.1"/>
    </source>
</evidence>
<feature type="domain" description="Alpha-D-phosphohexomutase alpha/beta/alpha" evidence="11">
    <location>
        <begin position="256"/>
        <end position="362"/>
    </location>
</feature>
<dbReference type="InterPro" id="IPR005843">
    <property type="entry name" value="A-D-PHexomutase_C"/>
</dbReference>
<dbReference type="GO" id="GO:0005975">
    <property type="term" value="P:carbohydrate metabolic process"/>
    <property type="evidence" value="ECO:0007669"/>
    <property type="project" value="InterPro"/>
</dbReference>
<evidence type="ECO:0000256" key="1">
    <source>
        <dbReference type="ARBA" id="ARBA00001946"/>
    </source>
</evidence>
<dbReference type="PANTHER" id="PTHR42946">
    <property type="entry name" value="PHOSPHOHEXOSE MUTASE"/>
    <property type="match status" value="1"/>
</dbReference>
<dbReference type="NCBIfam" id="TIGR03990">
    <property type="entry name" value="Arch_GlmM"/>
    <property type="match status" value="1"/>
</dbReference>
<dbReference type="InterPro" id="IPR016066">
    <property type="entry name" value="A-D-PHexomutase_CS"/>
</dbReference>
<dbReference type="InterPro" id="IPR005844">
    <property type="entry name" value="A-D-PHexomutase_a/b/a-I"/>
</dbReference>
<keyword evidence="6" id="KW-0413">Isomerase</keyword>
<dbReference type="HOGENOM" id="CLU_016950_7_1_2"/>
<dbReference type="Pfam" id="PF02878">
    <property type="entry name" value="PGM_PMM_I"/>
    <property type="match status" value="1"/>
</dbReference>
<keyword evidence="3" id="KW-0597">Phosphoprotein</keyword>
<dbReference type="Pfam" id="PF02879">
    <property type="entry name" value="PGM_PMM_II"/>
    <property type="match status" value="1"/>
</dbReference>
<proteinExistence type="inferred from homology"/>
<evidence type="ECO:0000256" key="7">
    <source>
        <dbReference type="RuleBase" id="RU004326"/>
    </source>
</evidence>
<feature type="domain" description="Alpha-D-phosphohexomutase C-terminal" evidence="8">
    <location>
        <begin position="367"/>
        <end position="435"/>
    </location>
</feature>
<dbReference type="InterPro" id="IPR016055">
    <property type="entry name" value="A-D-PHexomutase_a/b/a-I/II/III"/>
</dbReference>
<evidence type="ECO:0000256" key="3">
    <source>
        <dbReference type="ARBA" id="ARBA00022553"/>
    </source>
</evidence>
<reference evidence="12 13" key="1">
    <citation type="journal article" date="1999" name="Proc. Jpn. Acad.">
        <title>Determination of the complete genomic DNA sequence of Thermoplasma volvanium GSS1.</title>
        <authorList>
            <person name="Kawashima T."/>
            <person name="Yamamoto Y."/>
            <person name="Aramaki H."/>
            <person name="Nunoshiba T."/>
            <person name="Kawamoto T."/>
            <person name="Watanabe K."/>
            <person name="Yamazaki M."/>
            <person name="Kanehori K."/>
            <person name="Amano N."/>
            <person name="Ohya Y."/>
            <person name="Makino K."/>
            <person name="Suzuki M."/>
        </authorList>
    </citation>
    <scope>NUCLEOTIDE SEQUENCE [LARGE SCALE GENOMIC DNA]</scope>
    <source>
        <strain evidence="13">ATCC 51530 / DSM 4299 / JCM 9571 / NBRC 15438 / GSS1</strain>
    </source>
</reference>
<evidence type="ECO:0000259" key="8">
    <source>
        <dbReference type="Pfam" id="PF00408"/>
    </source>
</evidence>
<dbReference type="KEGG" id="tvo:TVG0612677"/>
<keyword evidence="13" id="KW-1185">Reference proteome</keyword>
<dbReference type="GO" id="GO:0000287">
    <property type="term" value="F:magnesium ion binding"/>
    <property type="evidence" value="ECO:0007669"/>
    <property type="project" value="InterPro"/>
</dbReference>
<dbReference type="Gene3D" id="3.40.120.10">
    <property type="entry name" value="Alpha-D-Glucose-1,6-Bisphosphate, subunit A, domain 3"/>
    <property type="match status" value="3"/>
</dbReference>
<dbReference type="InterPro" id="IPR005841">
    <property type="entry name" value="Alpha-D-phosphohexomutase_SF"/>
</dbReference>
<dbReference type="SUPFAM" id="SSF53738">
    <property type="entry name" value="Phosphoglucomutase, first 3 domains"/>
    <property type="match status" value="3"/>
</dbReference>
<protein>
    <submittedName>
        <fullName evidence="12">Phosphomannomutase</fullName>
    </submittedName>
</protein>
<dbReference type="Pfam" id="PF02880">
    <property type="entry name" value="PGM_PMM_III"/>
    <property type="match status" value="1"/>
</dbReference>
<dbReference type="AlphaFoldDB" id="Q97B40"/>
<dbReference type="InterPro" id="IPR024086">
    <property type="entry name" value="GlmM_arc-type"/>
</dbReference>
<gene>
    <name evidence="12" type="ORF">TVG0612677</name>
</gene>
<dbReference type="GO" id="GO:0008966">
    <property type="term" value="F:phosphoglucosamine mutase activity"/>
    <property type="evidence" value="ECO:0007669"/>
    <property type="project" value="InterPro"/>
</dbReference>
<sequence>MAVERLFGTNGIRGIPNDDMSPDFAMSVGKAIGTYVSGEIAFGTDTRLTGDMIKNAVIAGILSTGISVIDLGVLPTPAIQYYSKKHGIYAVVITASHNPPQYNGIKVIDKDGTELERPGEEKIEEIFYSKAFRVVKWENIGRIRQVSDAIDIYINGVISNVDSDNIKSHAFKVLADAGNGAAYYSTPKLLEKLGCSITTLNANPDGRFTARNAEPVPENLVNLISLMKSGRFDLGIAHDGDADRAVFIDEKGNFIDGDRMLALITKYIAKAGDVVVTPVSSSDTIADICNAIGAKLIRTKVGAPIVARAMIDNGATIGGEENGGVIYGKHQYCRDGAMTVSLVLNLMASTNKKLSELISELPVYYLIKKKVERRVDWPSLARELKKGERVDETDGIKILKDDGWILIRPSGTEKILRIYAHSSDFELANKYCEQYIRKVNDIQDKLS</sequence>